<proteinExistence type="predicted"/>
<dbReference type="eggNOG" id="COG0438">
    <property type="taxonomic scope" value="Bacteria"/>
</dbReference>
<dbReference type="InterPro" id="IPR028098">
    <property type="entry name" value="Glyco_trans_4-like_N"/>
</dbReference>
<dbReference type="AlphaFoldDB" id="D5BWR5"/>
<dbReference type="KEGG" id="nhl:Nhal_0612"/>
<dbReference type="Proteomes" id="UP000001844">
    <property type="component" value="Chromosome"/>
</dbReference>
<evidence type="ECO:0000313" key="3">
    <source>
        <dbReference type="Proteomes" id="UP000001844"/>
    </source>
</evidence>
<keyword evidence="2" id="KW-0808">Transferase</keyword>
<dbReference type="CAZy" id="GT4">
    <property type="family name" value="Glycosyltransferase Family 4"/>
</dbReference>
<dbReference type="EMBL" id="CP001798">
    <property type="protein sequence ID" value="ADE13796.1"/>
    <property type="molecule type" value="Genomic_DNA"/>
</dbReference>
<dbReference type="Pfam" id="PF13439">
    <property type="entry name" value="Glyco_transf_4"/>
    <property type="match status" value="1"/>
</dbReference>
<dbReference type="STRING" id="472759.Nhal_0612"/>
<protein>
    <submittedName>
        <fullName evidence="2">Glycosyl transferase group 1</fullName>
    </submittedName>
</protein>
<dbReference type="GO" id="GO:0016757">
    <property type="term" value="F:glycosyltransferase activity"/>
    <property type="evidence" value="ECO:0007669"/>
    <property type="project" value="UniProtKB-ARBA"/>
</dbReference>
<evidence type="ECO:0000313" key="2">
    <source>
        <dbReference type="EMBL" id="ADE13796.1"/>
    </source>
</evidence>
<evidence type="ECO:0000259" key="1">
    <source>
        <dbReference type="Pfam" id="PF13439"/>
    </source>
</evidence>
<dbReference type="HOGENOM" id="CLU_009583_2_4_6"/>
<gene>
    <name evidence="2" type="ordered locus">Nhal_0612</name>
</gene>
<reference evidence="3" key="1">
    <citation type="submission" date="2010-04" db="EMBL/GenBank/DDBJ databases">
        <title>Complete genome sequence of Nitrosococcus halophilus Nc4, a salt-adapted, aerobic obligate ammonia-oxidizing sulfur purple bacterium.</title>
        <authorList>
            <consortium name="US DOE Joint Genome Institute"/>
            <person name="Campbell M.A."/>
            <person name="Malfatti S.A."/>
            <person name="Chain P.S.G."/>
            <person name="Heidelberg J.F."/>
            <person name="Ward B.B."/>
            <person name="Klotz M.G."/>
        </authorList>
    </citation>
    <scope>NUCLEOTIDE SEQUENCE [LARGE SCALE GENOMIC DNA]</scope>
    <source>
        <strain evidence="3">Nc4</strain>
    </source>
</reference>
<feature type="domain" description="Glycosyltransferase subfamily 4-like N-terminal" evidence="1">
    <location>
        <begin position="30"/>
        <end position="167"/>
    </location>
</feature>
<dbReference type="Gene3D" id="3.40.50.2000">
    <property type="entry name" value="Glycogen Phosphorylase B"/>
    <property type="match status" value="2"/>
</dbReference>
<keyword evidence="3" id="KW-1185">Reference proteome</keyword>
<organism evidence="2 3">
    <name type="scientific">Nitrosococcus halophilus (strain Nc4)</name>
    <dbReference type="NCBI Taxonomy" id="472759"/>
    <lineage>
        <taxon>Bacteria</taxon>
        <taxon>Pseudomonadati</taxon>
        <taxon>Pseudomonadota</taxon>
        <taxon>Gammaproteobacteria</taxon>
        <taxon>Chromatiales</taxon>
        <taxon>Chromatiaceae</taxon>
        <taxon>Nitrosococcus</taxon>
    </lineage>
</organism>
<dbReference type="OrthoDB" id="258796at2"/>
<name>D5BWR5_NITHN</name>
<dbReference type="Pfam" id="PF13692">
    <property type="entry name" value="Glyco_trans_1_4"/>
    <property type="match status" value="1"/>
</dbReference>
<dbReference type="PANTHER" id="PTHR45947:SF3">
    <property type="entry name" value="SULFOQUINOVOSYL TRANSFERASE SQD2"/>
    <property type="match status" value="1"/>
</dbReference>
<dbReference type="PANTHER" id="PTHR45947">
    <property type="entry name" value="SULFOQUINOVOSYL TRANSFERASE SQD2"/>
    <property type="match status" value="1"/>
</dbReference>
<dbReference type="RefSeq" id="WP_013031691.1">
    <property type="nucleotide sequence ID" value="NC_013960.1"/>
</dbReference>
<dbReference type="SUPFAM" id="SSF53756">
    <property type="entry name" value="UDP-Glycosyltransferase/glycogen phosphorylase"/>
    <property type="match status" value="1"/>
</dbReference>
<sequence>MRIAFLCKRRYMGKDVIDDRYGRLYEIPYQLARLGHTVRGYCLSYQGAPGGTWSHDASPGLLEWESRPLDMGTVLYPAHLRRRLRYFRPDVIVGASDIPHVALAARLGQQLDVPHALDLYDHFESFGQARIPGIKTLLRRAVGGAPLVTTTSQMLADHVLSEYRARGNVLSMPSTVDKTVFRPLDKTQCRQALGLPTNARLIGTAGGLLGNRGIGTLYDAWKQLAATDASSHLVLAGPTDPQCPPPNGERVHYLGMLAHGQIAQLFNALDVGVIYLRDSLFGRYCFPQKAYEMAACGIAIVATRVGAMTDVLHDHPQCLYQTDNIEDLTRCIRQQLQHPTPPALLIDDWSKIIGKMEPHLRALTTKGFATGARA</sequence>
<dbReference type="InterPro" id="IPR050194">
    <property type="entry name" value="Glycosyltransferase_grp1"/>
</dbReference>
<dbReference type="CDD" id="cd03801">
    <property type="entry name" value="GT4_PimA-like"/>
    <property type="match status" value="1"/>
</dbReference>
<accession>D5BWR5</accession>